<dbReference type="InterPro" id="IPR036890">
    <property type="entry name" value="HATPase_C_sf"/>
</dbReference>
<name>A0ABW7HBY9_9BURK</name>
<dbReference type="Gene3D" id="1.10.287.130">
    <property type="match status" value="1"/>
</dbReference>
<comment type="caution">
    <text evidence="15">The sequence shown here is derived from an EMBL/GenBank/DDBJ whole genome shotgun (WGS) entry which is preliminary data.</text>
</comment>
<dbReference type="InterPro" id="IPR011006">
    <property type="entry name" value="CheY-like_superfamily"/>
</dbReference>
<evidence type="ECO:0000256" key="6">
    <source>
        <dbReference type="ARBA" id="ARBA00022692"/>
    </source>
</evidence>
<dbReference type="SMART" id="SM00448">
    <property type="entry name" value="REC"/>
    <property type="match status" value="2"/>
</dbReference>
<sequence>MPPPLIPEILAHLPCGLAVFDAERRLLMHNAEFERLLDLPASLFEQPVLGFADLVGFCAARGDYGQGEKARATVEAALALGRDTQANRLETYRAGDRVIEARTAPLPETSSVPGGLVLTCLDLTPQTQARVAAERASLAKTRFLANMSHEIRTPMNAVLGMLRLLQKTPLDARQHDYAVKSEGAARGLLGLLNDILDFSKIEAGHLGLDPHPMRLEELLRDLSVILAAQVEQRDIELLFDLDPALPAVVIADALRLQQVLVNLAGNAIKFTSAGEVVLAIRCIAQSADRVTLDFSVRDTGIGIAPEQQERIFAGFTQAEASTARRFGGTGLGLAISRHLVRLMGGDISVESAPGAGSRFGFTLDFPLPGGLPAPAPSQAVRALVVDDHAEARRVIGTLAGSLGWQVSLASSGADALAQAGAASFDVVLLDWVMPGLDGWQTACQLRQRLGPEALLLMVTSHDRERLSERSAAEQALLDGFLVKPVTAATLGQAVATALQVRRHGVAPPEAAPQRLAGLQLLVVEDNPGNQQVTRELLELEGALVTLAGDGQQALTLLAQTRGRSGFDAVLMDVQMPVMDGTTATRLIRRQLGLTLPVIAMTAGALETERQACLDAGMDEHIGKPFDPDTVVAVLRRRCGAAPVPDRTTHFELPPAVMDDAGRAGIALAEALARMSGRVELFERTLHALHEQDRKLAQALAEGGSAAARGLHGYRGLAAMLGAPRLAELAAEGERSALPDADWQRRFLECRDADLAALDRLCAHLSTRPASAVEPLTLAPPGSLADQLDTLAELLAGSDLEALDAHEALRSALPPETRVPLDEAMAALDFTTALTLCHDLRATLEHRP</sequence>
<feature type="domain" description="Response regulatory" evidence="14">
    <location>
        <begin position="519"/>
        <end position="638"/>
    </location>
</feature>
<feature type="modified residue" description="4-aspartylphosphate" evidence="12">
    <location>
        <position position="572"/>
    </location>
</feature>
<dbReference type="PROSITE" id="PS50110">
    <property type="entry name" value="RESPONSE_REGULATORY"/>
    <property type="match status" value="2"/>
</dbReference>
<keyword evidence="11" id="KW-0472">Membrane</keyword>
<dbReference type="PRINTS" id="PR00344">
    <property type="entry name" value="BCTRLSENSOR"/>
</dbReference>
<evidence type="ECO:0000259" key="13">
    <source>
        <dbReference type="PROSITE" id="PS50109"/>
    </source>
</evidence>
<evidence type="ECO:0000313" key="16">
    <source>
        <dbReference type="Proteomes" id="UP001606134"/>
    </source>
</evidence>
<feature type="domain" description="Response regulatory" evidence="14">
    <location>
        <begin position="381"/>
        <end position="498"/>
    </location>
</feature>
<evidence type="ECO:0000256" key="5">
    <source>
        <dbReference type="ARBA" id="ARBA00022553"/>
    </source>
</evidence>
<dbReference type="SMART" id="SM00388">
    <property type="entry name" value="HisKA"/>
    <property type="match status" value="1"/>
</dbReference>
<dbReference type="SUPFAM" id="SSF47226">
    <property type="entry name" value="Histidine-containing phosphotransfer domain, HPT domain"/>
    <property type="match status" value="1"/>
</dbReference>
<dbReference type="Gene3D" id="3.30.565.10">
    <property type="entry name" value="Histidine kinase-like ATPase, C-terminal domain"/>
    <property type="match status" value="1"/>
</dbReference>
<dbReference type="SUPFAM" id="SSF47384">
    <property type="entry name" value="Homodimeric domain of signal transducing histidine kinase"/>
    <property type="match status" value="1"/>
</dbReference>
<dbReference type="SUPFAM" id="SSF52172">
    <property type="entry name" value="CheY-like"/>
    <property type="match status" value="2"/>
</dbReference>
<keyword evidence="10" id="KW-0902">Two-component regulatory system</keyword>
<keyword evidence="7" id="KW-0547">Nucleotide-binding</keyword>
<dbReference type="Pfam" id="PF12860">
    <property type="entry name" value="PAS_7"/>
    <property type="match status" value="1"/>
</dbReference>
<evidence type="ECO:0000256" key="3">
    <source>
        <dbReference type="ARBA" id="ARBA00012438"/>
    </source>
</evidence>
<dbReference type="InterPro" id="IPR005467">
    <property type="entry name" value="His_kinase_dom"/>
</dbReference>
<gene>
    <name evidence="15" type="ORF">ACG04R_12145</name>
</gene>
<evidence type="ECO:0000256" key="1">
    <source>
        <dbReference type="ARBA" id="ARBA00000085"/>
    </source>
</evidence>
<dbReference type="PROSITE" id="PS50109">
    <property type="entry name" value="HIS_KIN"/>
    <property type="match status" value="1"/>
</dbReference>
<protein>
    <recommendedName>
        <fullName evidence="3">histidine kinase</fullName>
        <ecNumber evidence="3">2.7.13.3</ecNumber>
    </recommendedName>
</protein>
<proteinExistence type="predicted"/>
<dbReference type="RefSeq" id="WP_394410261.1">
    <property type="nucleotide sequence ID" value="NZ_JBIGIC010000005.1"/>
</dbReference>
<accession>A0ABW7HBY9</accession>
<evidence type="ECO:0000256" key="2">
    <source>
        <dbReference type="ARBA" id="ARBA00004651"/>
    </source>
</evidence>
<dbReference type="CDD" id="cd00082">
    <property type="entry name" value="HisKA"/>
    <property type="match status" value="1"/>
</dbReference>
<dbReference type="EC" id="2.7.13.3" evidence="3"/>
<evidence type="ECO:0000256" key="11">
    <source>
        <dbReference type="ARBA" id="ARBA00023136"/>
    </source>
</evidence>
<comment type="catalytic activity">
    <reaction evidence="1">
        <text>ATP + protein L-histidine = ADP + protein N-phospho-L-histidine.</text>
        <dbReference type="EC" id="2.7.13.3"/>
    </reaction>
</comment>
<dbReference type="Pfam" id="PF02518">
    <property type="entry name" value="HATPase_c"/>
    <property type="match status" value="1"/>
</dbReference>
<dbReference type="SMART" id="SM00387">
    <property type="entry name" value="HATPase_c"/>
    <property type="match status" value="1"/>
</dbReference>
<feature type="modified residue" description="4-aspartylphosphate" evidence="12">
    <location>
        <position position="430"/>
    </location>
</feature>
<evidence type="ECO:0000259" key="14">
    <source>
        <dbReference type="PROSITE" id="PS50110"/>
    </source>
</evidence>
<dbReference type="CDD" id="cd16922">
    <property type="entry name" value="HATPase_EvgS-ArcB-TorS-like"/>
    <property type="match status" value="1"/>
</dbReference>
<reference evidence="15 16" key="1">
    <citation type="submission" date="2024-08" db="EMBL/GenBank/DDBJ databases">
        <authorList>
            <person name="Lu H."/>
        </authorList>
    </citation>
    <scope>NUCLEOTIDE SEQUENCE [LARGE SCALE GENOMIC DNA]</scope>
    <source>
        <strain evidence="15 16">BYS78W</strain>
    </source>
</reference>
<dbReference type="PANTHER" id="PTHR45339:SF1">
    <property type="entry name" value="HYBRID SIGNAL TRANSDUCTION HISTIDINE KINASE J"/>
    <property type="match status" value="1"/>
</dbReference>
<dbReference type="Gene3D" id="3.40.50.2300">
    <property type="match status" value="2"/>
</dbReference>
<dbReference type="InterPro" id="IPR004358">
    <property type="entry name" value="Sig_transdc_His_kin-like_C"/>
</dbReference>
<dbReference type="InterPro" id="IPR036097">
    <property type="entry name" value="HisK_dim/P_sf"/>
</dbReference>
<dbReference type="Pfam" id="PF00512">
    <property type="entry name" value="HisKA"/>
    <property type="match status" value="1"/>
</dbReference>
<feature type="domain" description="Histidine kinase" evidence="13">
    <location>
        <begin position="146"/>
        <end position="367"/>
    </location>
</feature>
<keyword evidence="8" id="KW-0067">ATP-binding</keyword>
<comment type="subcellular location">
    <subcellularLocation>
        <location evidence="2">Cell membrane</location>
        <topology evidence="2">Multi-pass membrane protein</topology>
    </subcellularLocation>
</comment>
<dbReference type="EMBL" id="JBIGIC010000005">
    <property type="protein sequence ID" value="MFG6487424.1"/>
    <property type="molecule type" value="Genomic_DNA"/>
</dbReference>
<dbReference type="InterPro" id="IPR003661">
    <property type="entry name" value="HisK_dim/P_dom"/>
</dbReference>
<keyword evidence="6" id="KW-0812">Transmembrane</keyword>
<dbReference type="Gene3D" id="1.20.120.160">
    <property type="entry name" value="HPT domain"/>
    <property type="match status" value="1"/>
</dbReference>
<dbReference type="PANTHER" id="PTHR45339">
    <property type="entry name" value="HYBRID SIGNAL TRANSDUCTION HISTIDINE KINASE J"/>
    <property type="match status" value="1"/>
</dbReference>
<keyword evidence="16" id="KW-1185">Reference proteome</keyword>
<dbReference type="Pfam" id="PF00072">
    <property type="entry name" value="Response_reg"/>
    <property type="match status" value="2"/>
</dbReference>
<evidence type="ECO:0000256" key="8">
    <source>
        <dbReference type="ARBA" id="ARBA00022840"/>
    </source>
</evidence>
<dbReference type="SUPFAM" id="SSF55874">
    <property type="entry name" value="ATPase domain of HSP90 chaperone/DNA topoisomerase II/histidine kinase"/>
    <property type="match status" value="1"/>
</dbReference>
<keyword evidence="4" id="KW-1003">Cell membrane</keyword>
<keyword evidence="5 12" id="KW-0597">Phosphoprotein</keyword>
<evidence type="ECO:0000313" key="15">
    <source>
        <dbReference type="EMBL" id="MFG6487424.1"/>
    </source>
</evidence>
<dbReference type="InterPro" id="IPR036641">
    <property type="entry name" value="HPT_dom_sf"/>
</dbReference>
<evidence type="ECO:0000256" key="4">
    <source>
        <dbReference type="ARBA" id="ARBA00022475"/>
    </source>
</evidence>
<evidence type="ECO:0000256" key="9">
    <source>
        <dbReference type="ARBA" id="ARBA00022989"/>
    </source>
</evidence>
<organism evidence="15 16">
    <name type="scientific">Pelomonas candidula</name>
    <dbReference type="NCBI Taxonomy" id="3299025"/>
    <lineage>
        <taxon>Bacteria</taxon>
        <taxon>Pseudomonadati</taxon>
        <taxon>Pseudomonadota</taxon>
        <taxon>Betaproteobacteria</taxon>
        <taxon>Burkholderiales</taxon>
        <taxon>Sphaerotilaceae</taxon>
        <taxon>Roseateles</taxon>
    </lineage>
</organism>
<evidence type="ECO:0000256" key="10">
    <source>
        <dbReference type="ARBA" id="ARBA00023012"/>
    </source>
</evidence>
<dbReference type="InterPro" id="IPR001789">
    <property type="entry name" value="Sig_transdc_resp-reg_receiver"/>
</dbReference>
<dbReference type="CDD" id="cd17546">
    <property type="entry name" value="REC_hyHK_CKI1_RcsC-like"/>
    <property type="match status" value="2"/>
</dbReference>
<evidence type="ECO:0000256" key="12">
    <source>
        <dbReference type="PROSITE-ProRule" id="PRU00169"/>
    </source>
</evidence>
<dbReference type="InterPro" id="IPR003594">
    <property type="entry name" value="HATPase_dom"/>
</dbReference>
<dbReference type="Proteomes" id="UP001606134">
    <property type="component" value="Unassembled WGS sequence"/>
</dbReference>
<evidence type="ECO:0000256" key="7">
    <source>
        <dbReference type="ARBA" id="ARBA00022741"/>
    </source>
</evidence>
<dbReference type="Gene3D" id="3.30.450.20">
    <property type="entry name" value="PAS domain"/>
    <property type="match status" value="1"/>
</dbReference>
<keyword evidence="9" id="KW-1133">Transmembrane helix</keyword>